<dbReference type="SUPFAM" id="SSF52402">
    <property type="entry name" value="Adenine nucleotide alpha hydrolases-like"/>
    <property type="match status" value="1"/>
</dbReference>
<evidence type="ECO:0000259" key="2">
    <source>
        <dbReference type="Pfam" id="PF00582"/>
    </source>
</evidence>
<proteinExistence type="inferred from homology"/>
<dbReference type="eggNOG" id="COG0589">
    <property type="taxonomic scope" value="Bacteria"/>
</dbReference>
<dbReference type="OrthoDB" id="2243761at2"/>
<dbReference type="AlphaFoldDB" id="A0A069CUI7"/>
<keyword evidence="4" id="KW-1185">Reference proteome</keyword>
<dbReference type="RefSeq" id="WP_027698941.1">
    <property type="nucleotide sequence ID" value="NZ_DF820488.1"/>
</dbReference>
<sequence length="158" mass="16983">MNDLLKFVFEPRQFKSILVGVDESEQGHVALANAIHQAQEDGAELTIATILEIGDLSTIDALNLPVIRDKQAELESNLARYRKYALSKGLTDVTVKLGTGGSAGEVLLQEIVPAVKADLIIVGAHSHEGFWGKLGSQAVYIARNATISSMIARQASED</sequence>
<protein>
    <submittedName>
        <fullName evidence="3">UspA family nucleotide-binding protein</fullName>
    </submittedName>
</protein>
<feature type="domain" description="UspA" evidence="2">
    <location>
        <begin position="14"/>
        <end position="152"/>
    </location>
</feature>
<gene>
    <name evidence="3" type="ORF">WOSG25_051510</name>
</gene>
<dbReference type="InterPro" id="IPR006015">
    <property type="entry name" value="Universal_stress_UspA"/>
</dbReference>
<name>A0A069CUI7_WEIOS</name>
<accession>A0A069CUI7</accession>
<dbReference type="CDD" id="cd00293">
    <property type="entry name" value="USP-like"/>
    <property type="match status" value="1"/>
</dbReference>
<dbReference type="InterPro" id="IPR014729">
    <property type="entry name" value="Rossmann-like_a/b/a_fold"/>
</dbReference>
<dbReference type="Gene3D" id="3.40.50.620">
    <property type="entry name" value="HUPs"/>
    <property type="match status" value="1"/>
</dbReference>
<dbReference type="STRING" id="1329250.WOSG25_051510"/>
<evidence type="ECO:0000313" key="3">
    <source>
        <dbReference type="EMBL" id="GAK30878.1"/>
    </source>
</evidence>
<organism evidence="3 4">
    <name type="scientific">Weissella oryzae (strain DSM 25784 / JCM 18191 / LMG 30913 / SG25)</name>
    <dbReference type="NCBI Taxonomy" id="1329250"/>
    <lineage>
        <taxon>Bacteria</taxon>
        <taxon>Bacillati</taxon>
        <taxon>Bacillota</taxon>
        <taxon>Bacilli</taxon>
        <taxon>Lactobacillales</taxon>
        <taxon>Lactobacillaceae</taxon>
        <taxon>Weissella</taxon>
    </lineage>
</organism>
<dbReference type="Pfam" id="PF00582">
    <property type="entry name" value="Usp"/>
    <property type="match status" value="1"/>
</dbReference>
<reference evidence="4" key="1">
    <citation type="journal article" date="2014" name="Genome Announc.">
        <title>Draft genome sequence of Weissella oryzae SG25T, isolated from fermented rice grains.</title>
        <authorList>
            <person name="Tanizawa Y."/>
            <person name="Fujisawa T."/>
            <person name="Mochizuki T."/>
            <person name="Kaminuma E."/>
            <person name="Suzuki Y."/>
            <person name="Nakamura Y."/>
            <person name="Tohno M."/>
        </authorList>
    </citation>
    <scope>NUCLEOTIDE SEQUENCE [LARGE SCALE GENOMIC DNA]</scope>
    <source>
        <strain evidence="4">DSM 25784 / JCM 18191 / LMG 30913 / SG25</strain>
    </source>
</reference>
<dbReference type="PRINTS" id="PR01438">
    <property type="entry name" value="UNVRSLSTRESS"/>
</dbReference>
<comment type="similarity">
    <text evidence="1">Belongs to the universal stress protein A family.</text>
</comment>
<dbReference type="InterPro" id="IPR006016">
    <property type="entry name" value="UspA"/>
</dbReference>
<evidence type="ECO:0000256" key="1">
    <source>
        <dbReference type="ARBA" id="ARBA00008791"/>
    </source>
</evidence>
<dbReference type="Proteomes" id="UP000030643">
    <property type="component" value="Unassembled WGS sequence"/>
</dbReference>
<dbReference type="EMBL" id="DF820488">
    <property type="protein sequence ID" value="GAK30878.1"/>
    <property type="molecule type" value="Genomic_DNA"/>
</dbReference>
<evidence type="ECO:0000313" key="4">
    <source>
        <dbReference type="Proteomes" id="UP000030643"/>
    </source>
</evidence>